<name>A0A3T0EBP4_9PROT</name>
<proteinExistence type="predicted"/>
<evidence type="ECO:0000313" key="1">
    <source>
        <dbReference type="EMBL" id="AZU04596.1"/>
    </source>
</evidence>
<dbReference type="KEGG" id="gak:X907_2073"/>
<dbReference type="Pfam" id="PF11836">
    <property type="entry name" value="Phage_TAC_11"/>
    <property type="match status" value="1"/>
</dbReference>
<sequence length="94" mass="9401">MANPQRGEVVLEAGGERHVLCLTLGALAEIEALTGASGMTEIGPKLASLSASGMLDLLSILLRAGGSAADARTLAITPAEAAKAIARTFEAAAQ</sequence>
<dbReference type="EMBL" id="CP018911">
    <property type="protein sequence ID" value="AZU04596.1"/>
    <property type="molecule type" value="Genomic_DNA"/>
</dbReference>
<dbReference type="InterPro" id="IPR021791">
    <property type="entry name" value="Phage_TAC_11"/>
</dbReference>
<reference evidence="1 2" key="1">
    <citation type="submission" date="2016-12" db="EMBL/GenBank/DDBJ databases">
        <title>The genome of dimorphic prosthecate Glycocaulis alkaliphilus 6b-8t, isolated from crude oil dictates its adaptability in petroleum environments.</title>
        <authorList>
            <person name="Wu X.-L."/>
            <person name="Geng S."/>
        </authorList>
    </citation>
    <scope>NUCLEOTIDE SEQUENCE [LARGE SCALE GENOMIC DNA]</scope>
    <source>
        <strain evidence="1 2">6B-8</strain>
    </source>
</reference>
<dbReference type="Proteomes" id="UP000286954">
    <property type="component" value="Chromosome"/>
</dbReference>
<protein>
    <submittedName>
        <fullName evidence="1">Uncharacterized protein</fullName>
    </submittedName>
</protein>
<accession>A0A3T0EBP4</accession>
<evidence type="ECO:0000313" key="2">
    <source>
        <dbReference type="Proteomes" id="UP000286954"/>
    </source>
</evidence>
<dbReference type="AlphaFoldDB" id="A0A3T0EBP4"/>
<gene>
    <name evidence="1" type="ORF">X907_2073</name>
</gene>
<keyword evidence="2" id="KW-1185">Reference proteome</keyword>
<organism evidence="1 2">
    <name type="scientific">Glycocaulis alkaliphilus</name>
    <dbReference type="NCBI Taxonomy" id="1434191"/>
    <lineage>
        <taxon>Bacteria</taxon>
        <taxon>Pseudomonadati</taxon>
        <taxon>Pseudomonadota</taxon>
        <taxon>Alphaproteobacteria</taxon>
        <taxon>Maricaulales</taxon>
        <taxon>Maricaulaceae</taxon>
        <taxon>Glycocaulis</taxon>
    </lineage>
</organism>
<dbReference type="OrthoDB" id="7206814at2"/>
<dbReference type="RefSeq" id="WP_127567660.1">
    <property type="nucleotide sequence ID" value="NZ_BMFB01000001.1"/>
</dbReference>